<protein>
    <submittedName>
        <fullName evidence="1">Uncharacterized protein</fullName>
    </submittedName>
</protein>
<feature type="non-terminal residue" evidence="1">
    <location>
        <position position="253"/>
    </location>
</feature>
<comment type="caution">
    <text evidence="1">The sequence shown here is derived from an EMBL/GenBank/DDBJ whole genome shotgun (WGS) entry which is preliminary data.</text>
</comment>
<organism evidence="1 2">
    <name type="scientific">Linderina macrospora</name>
    <dbReference type="NCBI Taxonomy" id="4868"/>
    <lineage>
        <taxon>Eukaryota</taxon>
        <taxon>Fungi</taxon>
        <taxon>Fungi incertae sedis</taxon>
        <taxon>Zoopagomycota</taxon>
        <taxon>Kickxellomycotina</taxon>
        <taxon>Kickxellomycetes</taxon>
        <taxon>Kickxellales</taxon>
        <taxon>Kickxellaceae</taxon>
        <taxon>Linderina</taxon>
    </lineage>
</organism>
<dbReference type="Proteomes" id="UP001150603">
    <property type="component" value="Unassembled WGS sequence"/>
</dbReference>
<keyword evidence="2" id="KW-1185">Reference proteome</keyword>
<proteinExistence type="predicted"/>
<evidence type="ECO:0000313" key="2">
    <source>
        <dbReference type="Proteomes" id="UP001150603"/>
    </source>
</evidence>
<reference evidence="1" key="1">
    <citation type="submission" date="2022-07" db="EMBL/GenBank/DDBJ databases">
        <title>Phylogenomic reconstructions and comparative analyses of Kickxellomycotina fungi.</title>
        <authorList>
            <person name="Reynolds N.K."/>
            <person name="Stajich J.E."/>
            <person name="Barry K."/>
            <person name="Grigoriev I.V."/>
            <person name="Crous P."/>
            <person name="Smith M.E."/>
        </authorList>
    </citation>
    <scope>NUCLEOTIDE SEQUENCE</scope>
    <source>
        <strain evidence="1">NRRL 5244</strain>
    </source>
</reference>
<sequence>MNTPNFQGFCTPKRRPVTPGRRDNPLPVFNSPASVQIGRLLTTPHASNPGQVLEYGTPKAGPDDLSATVSTAVAATSSEYEAPLVWFQRDKDRKQNSEFTKRVDEMVQEAKRLVRERKAEFQRQKLEAGERANRMKADMQRLEKENSEILSALKTEISAEDELSKAISGLQVTQRKASDRVEELTRRKDKLVAEIKRRQDIIDEKRRVLESQKARNQPELEFFAKVMGVRIASSQVDMLTVVFTQISMSDPNR</sequence>
<dbReference type="EMBL" id="JANBPW010004833">
    <property type="protein sequence ID" value="KAJ1933987.1"/>
    <property type="molecule type" value="Genomic_DNA"/>
</dbReference>
<accession>A0ACC1J1G5</accession>
<evidence type="ECO:0000313" key="1">
    <source>
        <dbReference type="EMBL" id="KAJ1933987.1"/>
    </source>
</evidence>
<gene>
    <name evidence="1" type="ORF">FBU59_005841</name>
</gene>
<name>A0ACC1J1G5_9FUNG</name>